<feature type="repeat" description="ANK" evidence="1">
    <location>
        <begin position="35"/>
        <end position="58"/>
    </location>
</feature>
<dbReference type="Gene3D" id="1.25.40.20">
    <property type="entry name" value="Ankyrin repeat-containing domain"/>
    <property type="match status" value="1"/>
</dbReference>
<dbReference type="Pfam" id="PF12796">
    <property type="entry name" value="Ank_2"/>
    <property type="match status" value="1"/>
</dbReference>
<feature type="repeat" description="ANK" evidence="1">
    <location>
        <begin position="2"/>
        <end position="34"/>
    </location>
</feature>
<dbReference type="PROSITE" id="PS50297">
    <property type="entry name" value="ANK_REP_REGION"/>
    <property type="match status" value="2"/>
</dbReference>
<dbReference type="InterPro" id="IPR036770">
    <property type="entry name" value="Ankyrin_rpt-contain_sf"/>
</dbReference>
<evidence type="ECO:0000313" key="2">
    <source>
        <dbReference type="EMBL" id="KAG8539619.1"/>
    </source>
</evidence>
<name>A0AAV6YQE4_ENGPU</name>
<dbReference type="PANTHER" id="PTHR24168">
    <property type="entry name" value="KN MOTIF AND ANKYRIN REPEAT DOMAIN-CONTAINING"/>
    <property type="match status" value="1"/>
</dbReference>
<dbReference type="GO" id="GO:0005856">
    <property type="term" value="C:cytoskeleton"/>
    <property type="evidence" value="ECO:0007669"/>
    <property type="project" value="TreeGrafter"/>
</dbReference>
<evidence type="ECO:0000313" key="3">
    <source>
        <dbReference type="Proteomes" id="UP000824782"/>
    </source>
</evidence>
<comment type="caution">
    <text evidence="2">The sequence shown here is derived from an EMBL/GenBank/DDBJ whole genome shotgun (WGS) entry which is preliminary data.</text>
</comment>
<dbReference type="InterPro" id="IPR002110">
    <property type="entry name" value="Ankyrin_rpt"/>
</dbReference>
<dbReference type="GO" id="GO:0030837">
    <property type="term" value="P:negative regulation of actin filament polymerization"/>
    <property type="evidence" value="ECO:0007669"/>
    <property type="project" value="InterPro"/>
</dbReference>
<dbReference type="SUPFAM" id="SSF48403">
    <property type="entry name" value="Ankyrin repeat"/>
    <property type="match status" value="1"/>
</dbReference>
<evidence type="ECO:0000256" key="1">
    <source>
        <dbReference type="PROSITE-ProRule" id="PRU00023"/>
    </source>
</evidence>
<keyword evidence="1" id="KW-0040">ANK repeat</keyword>
<dbReference type="AlphaFoldDB" id="A0AAV6YQE4"/>
<proteinExistence type="predicted"/>
<dbReference type="InterPro" id="IPR047184">
    <property type="entry name" value="KANK1-4"/>
</dbReference>
<dbReference type="PANTHER" id="PTHR24168:SF24">
    <property type="entry name" value="KN MOTIF AND ANKYRIN REPEAT DOMAIN-CONTAINING PROTEIN 4"/>
    <property type="match status" value="1"/>
</dbReference>
<dbReference type="EMBL" id="WNYA01013838">
    <property type="protein sequence ID" value="KAG8539619.1"/>
    <property type="molecule type" value="Genomic_DNA"/>
</dbReference>
<dbReference type="GO" id="GO:0005737">
    <property type="term" value="C:cytoplasm"/>
    <property type="evidence" value="ECO:0007669"/>
    <property type="project" value="TreeGrafter"/>
</dbReference>
<gene>
    <name evidence="2" type="ORF">GDO81_020628</name>
</gene>
<dbReference type="SMART" id="SM00248">
    <property type="entry name" value="ANK"/>
    <property type="match status" value="3"/>
</dbReference>
<evidence type="ECO:0008006" key="4">
    <source>
        <dbReference type="Google" id="ProtNLM"/>
    </source>
</evidence>
<organism evidence="2 3">
    <name type="scientific">Engystomops pustulosus</name>
    <name type="common">Tungara frog</name>
    <name type="synonym">Physalaemus pustulosus</name>
    <dbReference type="NCBI Taxonomy" id="76066"/>
    <lineage>
        <taxon>Eukaryota</taxon>
        <taxon>Metazoa</taxon>
        <taxon>Chordata</taxon>
        <taxon>Craniata</taxon>
        <taxon>Vertebrata</taxon>
        <taxon>Euteleostomi</taxon>
        <taxon>Amphibia</taxon>
        <taxon>Batrachia</taxon>
        <taxon>Anura</taxon>
        <taxon>Neobatrachia</taxon>
        <taxon>Hyloidea</taxon>
        <taxon>Leptodactylidae</taxon>
        <taxon>Leiuperinae</taxon>
        <taxon>Engystomops</taxon>
    </lineage>
</organism>
<feature type="non-terminal residue" evidence="2">
    <location>
        <position position="1"/>
    </location>
</feature>
<sequence>QGGQTALMLGVSHGRSDMVKVLLDCGADVNLAAEDGETALIIACQVGNVELVRLLLSHPNCDPELTDKAGNSALSIVLEAAHSEIAELLQAHTAQRQPCPGTDSGEGGSL</sequence>
<dbReference type="PROSITE" id="PS50088">
    <property type="entry name" value="ANK_REPEAT"/>
    <property type="match status" value="2"/>
</dbReference>
<dbReference type="Proteomes" id="UP000824782">
    <property type="component" value="Unassembled WGS sequence"/>
</dbReference>
<reference evidence="2" key="1">
    <citation type="thesis" date="2020" institute="ProQuest LLC" country="789 East Eisenhower Parkway, Ann Arbor, MI, USA">
        <title>Comparative Genomics and Chromosome Evolution.</title>
        <authorList>
            <person name="Mudd A.B."/>
        </authorList>
    </citation>
    <scope>NUCLEOTIDE SEQUENCE</scope>
    <source>
        <strain evidence="2">237g6f4</strain>
        <tissue evidence="2">Blood</tissue>
    </source>
</reference>
<keyword evidence="3" id="KW-1185">Reference proteome</keyword>
<protein>
    <recommendedName>
        <fullName evidence="4">KN motif and ankyrin repeat domain-containing protein 3</fullName>
    </recommendedName>
</protein>
<accession>A0AAV6YQE4</accession>